<gene>
    <name evidence="2" type="ORF">GCM10011369_34880</name>
</gene>
<protein>
    <recommendedName>
        <fullName evidence="4">Outer membrane protein beta-barrel domain-containing protein</fullName>
    </recommendedName>
</protein>
<reference evidence="3" key="1">
    <citation type="journal article" date="2019" name="Int. J. Syst. Evol. Microbiol.">
        <title>The Global Catalogue of Microorganisms (GCM) 10K type strain sequencing project: providing services to taxonomists for standard genome sequencing and annotation.</title>
        <authorList>
            <consortium name="The Broad Institute Genomics Platform"/>
            <consortium name="The Broad Institute Genome Sequencing Center for Infectious Disease"/>
            <person name="Wu L."/>
            <person name="Ma J."/>
        </authorList>
    </citation>
    <scope>NUCLEOTIDE SEQUENCE [LARGE SCALE GENOMIC DNA]</scope>
    <source>
        <strain evidence="3">CGMCC 1.10130</strain>
    </source>
</reference>
<proteinExistence type="predicted"/>
<dbReference type="AlphaFoldDB" id="A0A8J2XRN2"/>
<evidence type="ECO:0000256" key="1">
    <source>
        <dbReference type="SAM" id="SignalP"/>
    </source>
</evidence>
<name>A0A8J2XRN2_9GAMM</name>
<evidence type="ECO:0008006" key="4">
    <source>
        <dbReference type="Google" id="ProtNLM"/>
    </source>
</evidence>
<organism evidence="2 3">
    <name type="scientific">Neiella marina</name>
    <dbReference type="NCBI Taxonomy" id="508461"/>
    <lineage>
        <taxon>Bacteria</taxon>
        <taxon>Pseudomonadati</taxon>
        <taxon>Pseudomonadota</taxon>
        <taxon>Gammaproteobacteria</taxon>
        <taxon>Alteromonadales</taxon>
        <taxon>Echinimonadaceae</taxon>
        <taxon>Neiella</taxon>
    </lineage>
</organism>
<dbReference type="OrthoDB" id="6290480at2"/>
<dbReference type="EMBL" id="BMDX01000029">
    <property type="protein sequence ID" value="GGA89729.1"/>
    <property type="molecule type" value="Genomic_DNA"/>
</dbReference>
<dbReference type="Proteomes" id="UP000619743">
    <property type="component" value="Unassembled WGS sequence"/>
</dbReference>
<sequence>MKRFLTAAISTLCIGPCLAVDLLPPMMLDDNEVQLGAAVLYGEESNGDKSWAAMPMLAYGVTDDFTIGLLGVRYRFINQLDETGSGLELTTGAGLTGYRETSSGDDAFGYGADLSGRYLFDAKTALLFAMNYNHWDEEKRKDRKEIVGSIGVQRHLIDAWSVAAMYSYHHLEDFTQDQAHSANLGLNYAYSPQTDLGLFVHWTDFDSVRNGYKSDSSLEKAIGGYISYRF</sequence>
<evidence type="ECO:0000313" key="3">
    <source>
        <dbReference type="Proteomes" id="UP000619743"/>
    </source>
</evidence>
<dbReference type="RefSeq" id="WP_087507526.1">
    <property type="nucleotide sequence ID" value="NZ_BMDX01000029.1"/>
</dbReference>
<keyword evidence="3" id="KW-1185">Reference proteome</keyword>
<comment type="caution">
    <text evidence="2">The sequence shown here is derived from an EMBL/GenBank/DDBJ whole genome shotgun (WGS) entry which is preliminary data.</text>
</comment>
<dbReference type="InterPro" id="IPR023614">
    <property type="entry name" value="Porin_dom_sf"/>
</dbReference>
<feature type="signal peptide" evidence="1">
    <location>
        <begin position="1"/>
        <end position="19"/>
    </location>
</feature>
<evidence type="ECO:0000313" key="2">
    <source>
        <dbReference type="EMBL" id="GGA89729.1"/>
    </source>
</evidence>
<accession>A0A8J2XRN2</accession>
<keyword evidence="1" id="KW-0732">Signal</keyword>
<dbReference type="Gene3D" id="2.40.160.10">
    <property type="entry name" value="Porin"/>
    <property type="match status" value="1"/>
</dbReference>
<feature type="chain" id="PRO_5035297181" description="Outer membrane protein beta-barrel domain-containing protein" evidence="1">
    <location>
        <begin position="20"/>
        <end position="230"/>
    </location>
</feature>
<dbReference type="SUPFAM" id="SSF56935">
    <property type="entry name" value="Porins"/>
    <property type="match status" value="1"/>
</dbReference>